<feature type="non-terminal residue" evidence="1">
    <location>
        <position position="132"/>
    </location>
</feature>
<accession>A0A0F9GVV8</accession>
<organism evidence="1">
    <name type="scientific">marine sediment metagenome</name>
    <dbReference type="NCBI Taxonomy" id="412755"/>
    <lineage>
        <taxon>unclassified sequences</taxon>
        <taxon>metagenomes</taxon>
        <taxon>ecological metagenomes</taxon>
    </lineage>
</organism>
<sequence length="132" mass="15326">MIMPGAPVLFNEGTLEKAFKYVCKKRIGYSHNNDIWDLKLTWNREKQQLYEQLNSGTYSFEPVRKITSESGTLEIWSSRDAVVLKALEMMLSERIRSELSAKCCHIKGNRGSKKAVRSVYNHLNDFKYVMKT</sequence>
<protein>
    <submittedName>
        <fullName evidence="1">Uncharacterized protein</fullName>
    </submittedName>
</protein>
<evidence type="ECO:0000313" key="1">
    <source>
        <dbReference type="EMBL" id="KKL73530.1"/>
    </source>
</evidence>
<name>A0A0F9GVV8_9ZZZZ</name>
<proteinExistence type="predicted"/>
<dbReference type="EMBL" id="LAZR01024932">
    <property type="protein sequence ID" value="KKL73530.1"/>
    <property type="molecule type" value="Genomic_DNA"/>
</dbReference>
<dbReference type="AlphaFoldDB" id="A0A0F9GVV8"/>
<comment type="caution">
    <text evidence="1">The sequence shown here is derived from an EMBL/GenBank/DDBJ whole genome shotgun (WGS) entry which is preliminary data.</text>
</comment>
<reference evidence="1" key="1">
    <citation type="journal article" date="2015" name="Nature">
        <title>Complex archaea that bridge the gap between prokaryotes and eukaryotes.</title>
        <authorList>
            <person name="Spang A."/>
            <person name="Saw J.H."/>
            <person name="Jorgensen S.L."/>
            <person name="Zaremba-Niedzwiedzka K."/>
            <person name="Martijn J."/>
            <person name="Lind A.E."/>
            <person name="van Eijk R."/>
            <person name="Schleper C."/>
            <person name="Guy L."/>
            <person name="Ettema T.J."/>
        </authorList>
    </citation>
    <scope>NUCLEOTIDE SEQUENCE</scope>
</reference>
<gene>
    <name evidence="1" type="ORF">LCGC14_2074000</name>
</gene>